<gene>
    <name evidence="4" type="ORF">ACFQ2K_09415</name>
</gene>
<name>A0ABW2WQ29_9ACTN</name>
<dbReference type="CDD" id="cd00093">
    <property type="entry name" value="HTH_XRE"/>
    <property type="match status" value="1"/>
</dbReference>
<evidence type="ECO:0000256" key="1">
    <source>
        <dbReference type="ARBA" id="ARBA00023125"/>
    </source>
</evidence>
<evidence type="ECO:0000313" key="5">
    <source>
        <dbReference type="Proteomes" id="UP001596915"/>
    </source>
</evidence>
<dbReference type="SMART" id="SM00530">
    <property type="entry name" value="HTH_XRE"/>
    <property type="match status" value="1"/>
</dbReference>
<evidence type="ECO:0000256" key="2">
    <source>
        <dbReference type="SAM" id="MobiDB-lite"/>
    </source>
</evidence>
<accession>A0ABW2WQ29</accession>
<dbReference type="Pfam" id="PF13560">
    <property type="entry name" value="HTH_31"/>
    <property type="match status" value="1"/>
</dbReference>
<feature type="region of interest" description="Disordered" evidence="2">
    <location>
        <begin position="127"/>
        <end position="154"/>
    </location>
</feature>
<dbReference type="PANTHER" id="PTHR46797:SF1">
    <property type="entry name" value="METHYLPHOSPHONATE SYNTHASE"/>
    <property type="match status" value="1"/>
</dbReference>
<dbReference type="PROSITE" id="PS50943">
    <property type="entry name" value="HTH_CROC1"/>
    <property type="match status" value="1"/>
</dbReference>
<keyword evidence="5" id="KW-1185">Reference proteome</keyword>
<sequence>MVLPGLPLGERVRQQRIRLGRTQAVVAGLCGIATDCLSQIERGLRVPSSEVVGRLAAGLRVPAGWLLGDDDSPRPWEQQGVAGDGVVRALLGRHVRPAPVAVEACCAARAGESRVGHVADVAHPVHFRRGGAAGPDQRRGGNRRSAPPRYRFGR</sequence>
<dbReference type="Proteomes" id="UP001596915">
    <property type="component" value="Unassembled WGS sequence"/>
</dbReference>
<reference evidence="5" key="1">
    <citation type="journal article" date="2019" name="Int. J. Syst. Evol. Microbiol.">
        <title>The Global Catalogue of Microorganisms (GCM) 10K type strain sequencing project: providing services to taxonomists for standard genome sequencing and annotation.</title>
        <authorList>
            <consortium name="The Broad Institute Genomics Platform"/>
            <consortium name="The Broad Institute Genome Sequencing Center for Infectious Disease"/>
            <person name="Wu L."/>
            <person name="Ma J."/>
        </authorList>
    </citation>
    <scope>NUCLEOTIDE SEQUENCE [LARGE SCALE GENOMIC DNA]</scope>
    <source>
        <strain evidence="5">JCM 12607</strain>
    </source>
</reference>
<dbReference type="SUPFAM" id="SSF47413">
    <property type="entry name" value="lambda repressor-like DNA-binding domains"/>
    <property type="match status" value="1"/>
</dbReference>
<organism evidence="4 5">
    <name type="scientific">Streptomyces sanglieri</name>
    <dbReference type="NCBI Taxonomy" id="193460"/>
    <lineage>
        <taxon>Bacteria</taxon>
        <taxon>Bacillati</taxon>
        <taxon>Actinomycetota</taxon>
        <taxon>Actinomycetes</taxon>
        <taxon>Kitasatosporales</taxon>
        <taxon>Streptomycetaceae</taxon>
        <taxon>Streptomyces</taxon>
    </lineage>
</organism>
<feature type="domain" description="HTH cro/C1-type" evidence="3">
    <location>
        <begin position="12"/>
        <end position="66"/>
    </location>
</feature>
<protein>
    <submittedName>
        <fullName evidence="4">Helix-turn-helix domain-containing protein</fullName>
    </submittedName>
</protein>
<comment type="caution">
    <text evidence="4">The sequence shown here is derived from an EMBL/GenBank/DDBJ whole genome shotgun (WGS) entry which is preliminary data.</text>
</comment>
<dbReference type="PANTHER" id="PTHR46797">
    <property type="entry name" value="HTH-TYPE TRANSCRIPTIONAL REGULATOR"/>
    <property type="match status" value="1"/>
</dbReference>
<keyword evidence="1" id="KW-0238">DNA-binding</keyword>
<dbReference type="InterPro" id="IPR001387">
    <property type="entry name" value="Cro/C1-type_HTH"/>
</dbReference>
<evidence type="ECO:0000313" key="4">
    <source>
        <dbReference type="EMBL" id="MFD0622993.1"/>
    </source>
</evidence>
<dbReference type="InterPro" id="IPR010982">
    <property type="entry name" value="Lambda_DNA-bd_dom_sf"/>
</dbReference>
<dbReference type="InterPro" id="IPR050807">
    <property type="entry name" value="TransReg_Diox_bact_type"/>
</dbReference>
<proteinExistence type="predicted"/>
<dbReference type="EMBL" id="JBHTGL010000008">
    <property type="protein sequence ID" value="MFD0622993.1"/>
    <property type="molecule type" value="Genomic_DNA"/>
</dbReference>
<evidence type="ECO:0000259" key="3">
    <source>
        <dbReference type="PROSITE" id="PS50943"/>
    </source>
</evidence>
<dbReference type="Gene3D" id="1.10.260.40">
    <property type="entry name" value="lambda repressor-like DNA-binding domains"/>
    <property type="match status" value="1"/>
</dbReference>